<name>A0ABR1R754_9PEZI</name>
<accession>A0ABR1R754</accession>
<gene>
    <name evidence="1" type="ORF">PG991_013527</name>
</gene>
<dbReference type="PANTHER" id="PTHR34129">
    <property type="entry name" value="BLR1139 PROTEIN"/>
    <property type="match status" value="1"/>
</dbReference>
<dbReference type="Proteomes" id="UP001396898">
    <property type="component" value="Unassembled WGS sequence"/>
</dbReference>
<reference evidence="1 2" key="1">
    <citation type="submission" date="2023-01" db="EMBL/GenBank/DDBJ databases">
        <title>Analysis of 21 Apiospora genomes using comparative genomics revels a genus with tremendous synthesis potential of carbohydrate active enzymes and secondary metabolites.</title>
        <authorList>
            <person name="Sorensen T."/>
        </authorList>
    </citation>
    <scope>NUCLEOTIDE SEQUENCE [LARGE SCALE GENOMIC DNA]</scope>
    <source>
        <strain evidence="1 2">CBS 20057</strain>
    </source>
</reference>
<dbReference type="Gene3D" id="3.20.170.20">
    <property type="entry name" value="Protein of unknown function DUF952"/>
    <property type="match status" value="1"/>
</dbReference>
<dbReference type="Pfam" id="PF06108">
    <property type="entry name" value="DUF952"/>
    <property type="match status" value="1"/>
</dbReference>
<evidence type="ECO:0000313" key="1">
    <source>
        <dbReference type="EMBL" id="KAK8001305.1"/>
    </source>
</evidence>
<comment type="caution">
    <text evidence="1">The sequence shown here is derived from an EMBL/GenBank/DDBJ whole genome shotgun (WGS) entry which is preliminary data.</text>
</comment>
<sequence>MAAAQQQQQPTKVFKILGAPEWQAWQDASIFRGASIDMTDGYIHLSTAAQSKETFEKYFAGQTGLVVAEVDLTQVADPVRWEASRGGALFPHVYGGIPRSAVSRVFEEVNGELFDKLLAEQS</sequence>
<evidence type="ECO:0000313" key="2">
    <source>
        <dbReference type="Proteomes" id="UP001396898"/>
    </source>
</evidence>
<protein>
    <recommendedName>
        <fullName evidence="3">DUF952 domain-containing protein</fullName>
    </recommendedName>
</protein>
<evidence type="ECO:0008006" key="3">
    <source>
        <dbReference type="Google" id="ProtNLM"/>
    </source>
</evidence>
<dbReference type="InterPro" id="IPR009297">
    <property type="entry name" value="DUF952"/>
</dbReference>
<organism evidence="1 2">
    <name type="scientific">Apiospora marii</name>
    <dbReference type="NCBI Taxonomy" id="335849"/>
    <lineage>
        <taxon>Eukaryota</taxon>
        <taxon>Fungi</taxon>
        <taxon>Dikarya</taxon>
        <taxon>Ascomycota</taxon>
        <taxon>Pezizomycotina</taxon>
        <taxon>Sordariomycetes</taxon>
        <taxon>Xylariomycetidae</taxon>
        <taxon>Amphisphaeriales</taxon>
        <taxon>Apiosporaceae</taxon>
        <taxon>Apiospora</taxon>
    </lineage>
</organism>
<dbReference type="EMBL" id="JAQQWI010000018">
    <property type="protein sequence ID" value="KAK8001305.1"/>
    <property type="molecule type" value="Genomic_DNA"/>
</dbReference>
<keyword evidence="2" id="KW-1185">Reference proteome</keyword>
<dbReference type="SUPFAM" id="SSF56399">
    <property type="entry name" value="ADP-ribosylation"/>
    <property type="match status" value="1"/>
</dbReference>
<dbReference type="PANTHER" id="PTHR34129:SF1">
    <property type="entry name" value="DUF952 DOMAIN-CONTAINING PROTEIN"/>
    <property type="match status" value="1"/>
</dbReference>
<proteinExistence type="predicted"/>